<sequence length="204" mass="21157">MRRSILLAVAAVLVMGCIGPFADTFDEAVQDTPADYDECCIGADRAVLGKLAGVPVIAGADLDTLRVDAVATSQQLDESAADWHKDGDGLIADDDTHEYVLALLTRLPGGDPKIHPVTTVIVSARLADAWRVGCPANATEPCAVPTRYESAPLVDPQDGDPISSSIVAVRVPVGQTVLLTAGDPKPGGAAVDLRTGRAVKIPRG</sequence>
<feature type="chain" id="PRO_5047342878" description="Lipoprotein" evidence="1">
    <location>
        <begin position="23"/>
        <end position="204"/>
    </location>
</feature>
<dbReference type="Proteomes" id="UP001595912">
    <property type="component" value="Unassembled WGS sequence"/>
</dbReference>
<protein>
    <recommendedName>
        <fullName evidence="4">Lipoprotein</fullName>
    </recommendedName>
</protein>
<organism evidence="2 3">
    <name type="scientific">Dactylosporangium cerinum</name>
    <dbReference type="NCBI Taxonomy" id="1434730"/>
    <lineage>
        <taxon>Bacteria</taxon>
        <taxon>Bacillati</taxon>
        <taxon>Actinomycetota</taxon>
        <taxon>Actinomycetes</taxon>
        <taxon>Micromonosporales</taxon>
        <taxon>Micromonosporaceae</taxon>
        <taxon>Dactylosporangium</taxon>
    </lineage>
</organism>
<gene>
    <name evidence="2" type="ORF">ACFPIJ_45505</name>
</gene>
<dbReference type="PROSITE" id="PS51257">
    <property type="entry name" value="PROKAR_LIPOPROTEIN"/>
    <property type="match status" value="1"/>
</dbReference>
<comment type="caution">
    <text evidence="2">The sequence shown here is derived from an EMBL/GenBank/DDBJ whole genome shotgun (WGS) entry which is preliminary data.</text>
</comment>
<dbReference type="EMBL" id="JBHSIU010000068">
    <property type="protein sequence ID" value="MFC5005077.1"/>
    <property type="molecule type" value="Genomic_DNA"/>
</dbReference>
<keyword evidence="3" id="KW-1185">Reference proteome</keyword>
<evidence type="ECO:0000313" key="2">
    <source>
        <dbReference type="EMBL" id="MFC5005077.1"/>
    </source>
</evidence>
<name>A0ABV9WA56_9ACTN</name>
<accession>A0ABV9WA56</accession>
<dbReference type="RefSeq" id="WP_380125575.1">
    <property type="nucleotide sequence ID" value="NZ_JBHSIU010000068.1"/>
</dbReference>
<feature type="signal peptide" evidence="1">
    <location>
        <begin position="1"/>
        <end position="22"/>
    </location>
</feature>
<reference evidence="3" key="1">
    <citation type="journal article" date="2019" name="Int. J. Syst. Evol. Microbiol.">
        <title>The Global Catalogue of Microorganisms (GCM) 10K type strain sequencing project: providing services to taxonomists for standard genome sequencing and annotation.</title>
        <authorList>
            <consortium name="The Broad Institute Genomics Platform"/>
            <consortium name="The Broad Institute Genome Sequencing Center for Infectious Disease"/>
            <person name="Wu L."/>
            <person name="Ma J."/>
        </authorList>
    </citation>
    <scope>NUCLEOTIDE SEQUENCE [LARGE SCALE GENOMIC DNA]</scope>
    <source>
        <strain evidence="3">CGMCC 4.7152</strain>
    </source>
</reference>
<keyword evidence="1" id="KW-0732">Signal</keyword>
<proteinExistence type="predicted"/>
<evidence type="ECO:0008006" key="4">
    <source>
        <dbReference type="Google" id="ProtNLM"/>
    </source>
</evidence>
<evidence type="ECO:0000256" key="1">
    <source>
        <dbReference type="SAM" id="SignalP"/>
    </source>
</evidence>
<evidence type="ECO:0000313" key="3">
    <source>
        <dbReference type="Proteomes" id="UP001595912"/>
    </source>
</evidence>